<evidence type="ECO:0000313" key="5">
    <source>
        <dbReference type="EMBL" id="NWJ48375.1"/>
    </source>
</evidence>
<dbReference type="PRINTS" id="PR00502">
    <property type="entry name" value="NUDIXFAMILY"/>
</dbReference>
<dbReference type="SUPFAM" id="SSF55811">
    <property type="entry name" value="Nudix"/>
    <property type="match status" value="1"/>
</dbReference>
<proteinExistence type="inferred from homology"/>
<evidence type="ECO:0000256" key="2">
    <source>
        <dbReference type="ARBA" id="ARBA00022801"/>
    </source>
</evidence>
<dbReference type="Proteomes" id="UP000521676">
    <property type="component" value="Unassembled WGS sequence"/>
</dbReference>
<dbReference type="PROSITE" id="PS00893">
    <property type="entry name" value="NUDIX_BOX"/>
    <property type="match status" value="1"/>
</dbReference>
<dbReference type="InterPro" id="IPR015797">
    <property type="entry name" value="NUDIX_hydrolase-like_dom_sf"/>
</dbReference>
<evidence type="ECO:0000259" key="4">
    <source>
        <dbReference type="PROSITE" id="PS51462"/>
    </source>
</evidence>
<feature type="domain" description="Nudix hydrolase" evidence="4">
    <location>
        <begin position="17"/>
        <end position="149"/>
    </location>
</feature>
<dbReference type="Gene3D" id="3.90.79.10">
    <property type="entry name" value="Nucleoside Triphosphate Pyrophosphohydrolase"/>
    <property type="match status" value="1"/>
</dbReference>
<dbReference type="Pfam" id="PF00293">
    <property type="entry name" value="NUDIX"/>
    <property type="match status" value="1"/>
</dbReference>
<evidence type="ECO:0000313" key="6">
    <source>
        <dbReference type="EMBL" id="WJW68308.1"/>
    </source>
</evidence>
<dbReference type="GO" id="GO:0016787">
    <property type="term" value="F:hydrolase activity"/>
    <property type="evidence" value="ECO:0007669"/>
    <property type="project" value="UniProtKB-KW"/>
</dbReference>
<evidence type="ECO:0000256" key="3">
    <source>
        <dbReference type="RuleBase" id="RU003476"/>
    </source>
</evidence>
<keyword evidence="8" id="KW-1185">Reference proteome</keyword>
<dbReference type="EMBL" id="CP128400">
    <property type="protein sequence ID" value="WJW68308.1"/>
    <property type="molecule type" value="Genomic_DNA"/>
</dbReference>
<dbReference type="AlphaFoldDB" id="A0A8T7M8A7"/>
<dbReference type="InterPro" id="IPR020084">
    <property type="entry name" value="NUDIX_hydrolase_CS"/>
</dbReference>
<dbReference type="EMBL" id="JACATZ010000003">
    <property type="protein sequence ID" value="NWJ48375.1"/>
    <property type="molecule type" value="Genomic_DNA"/>
</dbReference>
<gene>
    <name evidence="5" type="ORF">HXX08_21165</name>
    <name evidence="6" type="ORF">OZ401_003917</name>
</gene>
<dbReference type="PANTHER" id="PTHR43046">
    <property type="entry name" value="GDP-MANNOSE MANNOSYL HYDROLASE"/>
    <property type="match status" value="1"/>
</dbReference>
<organism evidence="5 7">
    <name type="scientific">Candidatus Chlorohelix allophototropha</name>
    <dbReference type="NCBI Taxonomy" id="3003348"/>
    <lineage>
        <taxon>Bacteria</taxon>
        <taxon>Bacillati</taxon>
        <taxon>Chloroflexota</taxon>
        <taxon>Chloroflexia</taxon>
        <taxon>Candidatus Chloroheliales</taxon>
        <taxon>Candidatus Chloroheliaceae</taxon>
        <taxon>Candidatus Chlorohelix</taxon>
    </lineage>
</organism>
<name>A0A8T7M8A7_9CHLR</name>
<evidence type="ECO:0000256" key="1">
    <source>
        <dbReference type="ARBA" id="ARBA00001946"/>
    </source>
</evidence>
<comment type="cofactor">
    <cofactor evidence="1">
        <name>Mg(2+)</name>
        <dbReference type="ChEBI" id="CHEBI:18420"/>
    </cofactor>
</comment>
<reference evidence="6" key="2">
    <citation type="journal article" date="2024" name="Nature">
        <title>Anoxygenic phototroph of the Chloroflexota uses a type I reaction centre.</title>
        <authorList>
            <person name="Tsuji J.M."/>
            <person name="Shaw N.A."/>
            <person name="Nagashima S."/>
            <person name="Venkiteswaran J.J."/>
            <person name="Schiff S.L."/>
            <person name="Watanabe T."/>
            <person name="Fukui M."/>
            <person name="Hanada S."/>
            <person name="Tank M."/>
            <person name="Neufeld J.D."/>
        </authorList>
    </citation>
    <scope>NUCLEOTIDE SEQUENCE</scope>
    <source>
        <strain evidence="6">L227-S17</strain>
    </source>
</reference>
<evidence type="ECO:0000313" key="8">
    <source>
        <dbReference type="Proteomes" id="UP001431572"/>
    </source>
</evidence>
<dbReference type="PANTHER" id="PTHR43046:SF2">
    <property type="entry name" value="8-OXO-DGTP DIPHOSPHATASE-RELATED"/>
    <property type="match status" value="1"/>
</dbReference>
<keyword evidence="2 3" id="KW-0378">Hydrolase</keyword>
<accession>A0A8T7M8A7</accession>
<evidence type="ECO:0000313" key="7">
    <source>
        <dbReference type="Proteomes" id="UP000521676"/>
    </source>
</evidence>
<comment type="similarity">
    <text evidence="3">Belongs to the Nudix hydrolase family.</text>
</comment>
<reference evidence="5 7" key="1">
    <citation type="submission" date="2020-06" db="EMBL/GenBank/DDBJ databases">
        <title>Anoxygenic phototrophic Chloroflexota member uses a Type I reaction center.</title>
        <authorList>
            <person name="Tsuji J.M."/>
            <person name="Shaw N.A."/>
            <person name="Nagashima S."/>
            <person name="Venkiteswaran J."/>
            <person name="Schiff S.L."/>
            <person name="Hanada S."/>
            <person name="Tank M."/>
            <person name="Neufeld J.D."/>
        </authorList>
    </citation>
    <scope>NUCLEOTIDE SEQUENCE [LARGE SCALE GENOMIC DNA]</scope>
    <source>
        <strain evidence="5">L227-S17</strain>
    </source>
</reference>
<protein>
    <submittedName>
        <fullName evidence="5">NUDIX domain-containing protein</fullName>
    </submittedName>
</protein>
<dbReference type="InterPro" id="IPR000086">
    <property type="entry name" value="NUDIX_hydrolase_dom"/>
</dbReference>
<dbReference type="InterPro" id="IPR020476">
    <property type="entry name" value="Nudix_hydrolase"/>
</dbReference>
<sequence length="156" mass="17762">MNIPYYEYGDRIGRTARIRTGSAAVIYDSDGKILLTRRSDNGRWCLPSGAMDPGENLEETCIREVWEETGLHVKIKRLVGIYSTPHRVTVYAEDNRWQLVGLCFVAEIVGGRLGLSDETTEVGFYPFESLSEMDILEPHLEWITDAQTNSDKIYIK</sequence>
<dbReference type="RefSeq" id="WP_341470213.1">
    <property type="nucleotide sequence ID" value="NZ_CP128400.1"/>
</dbReference>
<dbReference type="Proteomes" id="UP001431572">
    <property type="component" value="Chromosome 2"/>
</dbReference>
<dbReference type="PROSITE" id="PS51462">
    <property type="entry name" value="NUDIX"/>
    <property type="match status" value="1"/>
</dbReference>